<dbReference type="GO" id="GO:0005737">
    <property type="term" value="C:cytoplasm"/>
    <property type="evidence" value="ECO:0007669"/>
    <property type="project" value="TreeGrafter"/>
</dbReference>
<name>A0A6S7HY18_PARCT</name>
<comment type="similarity">
    <text evidence="1">Belongs to the cyclin-dependent kinase 5 activator family.</text>
</comment>
<keyword evidence="3" id="KW-1185">Reference proteome</keyword>
<dbReference type="GO" id="GO:0016533">
    <property type="term" value="C:protein kinase 5 complex"/>
    <property type="evidence" value="ECO:0007669"/>
    <property type="project" value="InterPro"/>
</dbReference>
<dbReference type="PANTHER" id="PTHR23401:SF0">
    <property type="entry name" value="CYCLIN-DEPENDENT KINASE 5 ACTIVATOR"/>
    <property type="match status" value="1"/>
</dbReference>
<dbReference type="Pfam" id="PF03261">
    <property type="entry name" value="CDK5_activator"/>
    <property type="match status" value="1"/>
</dbReference>
<dbReference type="InterPro" id="IPR004944">
    <property type="entry name" value="CDK5_activator"/>
</dbReference>
<dbReference type="Gene3D" id="1.10.472.10">
    <property type="entry name" value="Cyclin-like"/>
    <property type="match status" value="1"/>
</dbReference>
<reference evidence="2" key="1">
    <citation type="submission" date="2020-04" db="EMBL/GenBank/DDBJ databases">
        <authorList>
            <person name="Alioto T."/>
            <person name="Alioto T."/>
            <person name="Gomez Garrido J."/>
        </authorList>
    </citation>
    <scope>NUCLEOTIDE SEQUENCE</scope>
    <source>
        <strain evidence="2">A484AB</strain>
    </source>
</reference>
<keyword evidence="2" id="KW-0418">Kinase</keyword>
<dbReference type="GO" id="GO:0019901">
    <property type="term" value="F:protein kinase binding"/>
    <property type="evidence" value="ECO:0007669"/>
    <property type="project" value="TreeGrafter"/>
</dbReference>
<dbReference type="SUPFAM" id="SSF47954">
    <property type="entry name" value="Cyclin-like"/>
    <property type="match status" value="1"/>
</dbReference>
<dbReference type="GO" id="GO:0061575">
    <property type="term" value="F:cyclin-dependent protein serine/threonine kinase activator activity"/>
    <property type="evidence" value="ECO:0007669"/>
    <property type="project" value="InterPro"/>
</dbReference>
<organism evidence="2 3">
    <name type="scientific">Paramuricea clavata</name>
    <name type="common">Red gorgonian</name>
    <name type="synonym">Violescent sea-whip</name>
    <dbReference type="NCBI Taxonomy" id="317549"/>
    <lineage>
        <taxon>Eukaryota</taxon>
        <taxon>Metazoa</taxon>
        <taxon>Cnidaria</taxon>
        <taxon>Anthozoa</taxon>
        <taxon>Octocorallia</taxon>
        <taxon>Malacalcyonacea</taxon>
        <taxon>Plexauridae</taxon>
        <taxon>Paramuricea</taxon>
    </lineage>
</organism>
<dbReference type="OrthoDB" id="7676799at2759"/>
<keyword evidence="2" id="KW-0808">Transferase</keyword>
<dbReference type="AlphaFoldDB" id="A0A6S7HY18"/>
<dbReference type="PANTHER" id="PTHR23401">
    <property type="entry name" value="CYCLIN DEPENDANT KINASE-5 ACTIVATOR"/>
    <property type="match status" value="1"/>
</dbReference>
<evidence type="ECO:0000256" key="1">
    <source>
        <dbReference type="ARBA" id="ARBA00010175"/>
    </source>
</evidence>
<dbReference type="GO" id="GO:0016301">
    <property type="term" value="F:kinase activity"/>
    <property type="evidence" value="ECO:0007669"/>
    <property type="project" value="UniProtKB-KW"/>
</dbReference>
<evidence type="ECO:0000313" key="2">
    <source>
        <dbReference type="EMBL" id="CAB4010376.1"/>
    </source>
</evidence>
<dbReference type="Proteomes" id="UP001152795">
    <property type="component" value="Unassembled WGS sequence"/>
</dbReference>
<protein>
    <submittedName>
        <fullName evidence="2">Cyclin-dependent kinase 5 activator 1 isoform X1</fullName>
    </submittedName>
</protein>
<accession>A0A6S7HY18</accession>
<dbReference type="GO" id="GO:0007411">
    <property type="term" value="P:axon guidance"/>
    <property type="evidence" value="ECO:0007669"/>
    <property type="project" value="TreeGrafter"/>
</dbReference>
<dbReference type="EMBL" id="CACRXK020006764">
    <property type="protein sequence ID" value="CAB4010376.1"/>
    <property type="molecule type" value="Genomic_DNA"/>
</dbReference>
<dbReference type="InterPro" id="IPR036915">
    <property type="entry name" value="Cyclin-like_sf"/>
</dbReference>
<sequence length="283" mass="32218">MGSNHSLNRKEILQEYGVVNHANNKEKNNNTSSVPTLIDSMGKENVILSNHDVQLATAYLHKYAHVSKRRMKTIFMPTATKNTNSTNENKTLKPAQANSAIIPATTLNNTHKTKTQNISNAKAALTSSHFTMKCLGTFVCARYLRMLPHLSINDVITWLKSVDRALTLSGWQDHAFLTTPNITFIYMLARDSLPENVQSMNQLKSELLTILYMAYTYSGPEISYPLKPFLCDKNRAEFWTRCVWITNNLSGDMLKIHKDSQFYEEVQIELATYGCLFQRSKRT</sequence>
<dbReference type="GO" id="GO:0030426">
    <property type="term" value="C:growth cone"/>
    <property type="evidence" value="ECO:0007669"/>
    <property type="project" value="TreeGrafter"/>
</dbReference>
<evidence type="ECO:0000313" key="3">
    <source>
        <dbReference type="Proteomes" id="UP001152795"/>
    </source>
</evidence>
<proteinExistence type="inferred from homology"/>
<gene>
    <name evidence="2" type="ORF">PACLA_8A072778</name>
</gene>
<comment type="caution">
    <text evidence="2">The sequence shown here is derived from an EMBL/GenBank/DDBJ whole genome shotgun (WGS) entry which is preliminary data.</text>
</comment>